<name>A0A1X7EIN7_9PROT</name>
<proteinExistence type="predicted"/>
<protein>
    <submittedName>
        <fullName evidence="2">Uncharacterized protein</fullName>
    </submittedName>
</protein>
<feature type="transmembrane region" description="Helical" evidence="1">
    <location>
        <begin position="43"/>
        <end position="64"/>
    </location>
</feature>
<keyword evidence="1" id="KW-1133">Transmembrane helix</keyword>
<reference evidence="2 3" key="1">
    <citation type="submission" date="2017-04" db="EMBL/GenBank/DDBJ databases">
        <authorList>
            <person name="Afonso C.L."/>
            <person name="Miller P.J."/>
            <person name="Scott M.A."/>
            <person name="Spackman E."/>
            <person name="Goraichik I."/>
            <person name="Dimitrov K.M."/>
            <person name="Suarez D.L."/>
            <person name="Swayne D.E."/>
        </authorList>
    </citation>
    <scope>NUCLEOTIDE SEQUENCE [LARGE SCALE GENOMIC DNA]</scope>
    <source>
        <strain evidence="2 3">A2P</strain>
    </source>
</reference>
<dbReference type="EMBL" id="FXAK01000002">
    <property type="protein sequence ID" value="SMF34535.1"/>
    <property type="molecule type" value="Genomic_DNA"/>
</dbReference>
<organism evidence="2 3">
    <name type="scientific">Azospirillum oryzae</name>
    <dbReference type="NCBI Taxonomy" id="286727"/>
    <lineage>
        <taxon>Bacteria</taxon>
        <taxon>Pseudomonadati</taxon>
        <taxon>Pseudomonadota</taxon>
        <taxon>Alphaproteobacteria</taxon>
        <taxon>Rhodospirillales</taxon>
        <taxon>Azospirillaceae</taxon>
        <taxon>Azospirillum</taxon>
    </lineage>
</organism>
<sequence length="65" mass="7188">MQDVLTVILLMEQQAMSIYNAASFEATPSAEPKVRKMSGLPRLAVWAVMIGAPWVVIVQAVRLIF</sequence>
<evidence type="ECO:0000256" key="1">
    <source>
        <dbReference type="SAM" id="Phobius"/>
    </source>
</evidence>
<dbReference type="Proteomes" id="UP000192936">
    <property type="component" value="Unassembled WGS sequence"/>
</dbReference>
<keyword evidence="1" id="KW-0472">Membrane</keyword>
<gene>
    <name evidence="2" type="ORF">SAMN02982917_1725</name>
</gene>
<dbReference type="AlphaFoldDB" id="A0A1X7EIN7"/>
<keyword evidence="1" id="KW-0812">Transmembrane</keyword>
<evidence type="ECO:0000313" key="3">
    <source>
        <dbReference type="Proteomes" id="UP000192936"/>
    </source>
</evidence>
<evidence type="ECO:0000313" key="2">
    <source>
        <dbReference type="EMBL" id="SMF34535.1"/>
    </source>
</evidence>
<accession>A0A1X7EIN7</accession>
<dbReference type="RefSeq" id="WP_085084216.1">
    <property type="nucleotide sequence ID" value="NZ_FXAK01000002.1"/>
</dbReference>